<dbReference type="EMBL" id="JXLN01001862">
    <property type="protein sequence ID" value="KPM02415.1"/>
    <property type="molecule type" value="Genomic_DNA"/>
</dbReference>
<organism evidence="3 4">
    <name type="scientific">Sarcoptes scabiei</name>
    <name type="common">Itch mite</name>
    <name type="synonym">Acarus scabiei</name>
    <dbReference type="NCBI Taxonomy" id="52283"/>
    <lineage>
        <taxon>Eukaryota</taxon>
        <taxon>Metazoa</taxon>
        <taxon>Ecdysozoa</taxon>
        <taxon>Arthropoda</taxon>
        <taxon>Chelicerata</taxon>
        <taxon>Arachnida</taxon>
        <taxon>Acari</taxon>
        <taxon>Acariformes</taxon>
        <taxon>Sarcoptiformes</taxon>
        <taxon>Astigmata</taxon>
        <taxon>Psoroptidia</taxon>
        <taxon>Sarcoptoidea</taxon>
        <taxon>Sarcoptidae</taxon>
        <taxon>Sarcoptinae</taxon>
        <taxon>Sarcoptes</taxon>
    </lineage>
</organism>
<dbReference type="Proteomes" id="UP000616769">
    <property type="component" value="Unassembled WGS sequence"/>
</dbReference>
<gene>
    <name evidence="3" type="ORF">QR98_0008290</name>
</gene>
<dbReference type="PANTHER" id="PTHR13287">
    <property type="entry name" value="ADIPOSE-SECRETED SIGNALING PROTEIN"/>
    <property type="match status" value="1"/>
</dbReference>
<reference evidence="3 4" key="1">
    <citation type="journal article" date="2015" name="Parasit. Vectors">
        <title>Draft genome of the scabies mite.</title>
        <authorList>
            <person name="Rider S.D.Jr."/>
            <person name="Morgan M.S."/>
            <person name="Arlian L.G."/>
        </authorList>
    </citation>
    <scope>NUCLEOTIDE SEQUENCE [LARGE SCALE GENOMIC DNA]</scope>
    <source>
        <strain evidence="3">Arlian Lab</strain>
    </source>
</reference>
<dbReference type="PANTHER" id="PTHR13287:SF2">
    <property type="entry name" value="ADIPOSE-SECRETED SIGNALING PROTEIN"/>
    <property type="match status" value="1"/>
</dbReference>
<protein>
    <recommendedName>
        <fullName evidence="2">Adipose-secreted signaling protein</fullName>
    </recommendedName>
</protein>
<evidence type="ECO:0000313" key="3">
    <source>
        <dbReference type="EMBL" id="KPM02415.1"/>
    </source>
</evidence>
<dbReference type="OrthoDB" id="6246153at2759"/>
<proteinExistence type="inferred from homology"/>
<comment type="caution">
    <text evidence="3">The sequence shown here is derived from an EMBL/GenBank/DDBJ whole genome shotgun (WGS) entry which is preliminary data.</text>
</comment>
<dbReference type="AlphaFoldDB" id="A0A131ZVV8"/>
<name>A0A131ZVV8_SARSC</name>
<dbReference type="VEuPathDB" id="VectorBase:SSCA000992"/>
<accession>A0A131ZVV8</accession>
<evidence type="ECO:0000313" key="4">
    <source>
        <dbReference type="Proteomes" id="UP000616769"/>
    </source>
</evidence>
<dbReference type="Pfam" id="PF15006">
    <property type="entry name" value="DUF4517"/>
    <property type="match status" value="1"/>
</dbReference>
<dbReference type="InterPro" id="IPR026794">
    <property type="entry name" value="ADISSP"/>
</dbReference>
<evidence type="ECO:0000256" key="2">
    <source>
        <dbReference type="ARBA" id="ARBA00035300"/>
    </source>
</evidence>
<comment type="similarity">
    <text evidence="1">Belongs to the ADISSP family.</text>
</comment>
<sequence>MTEYLNDNSSHHHTLKVQFAENIDHSEHNSEIQIQVLNQVLINVHLGFLQIDHKYEIEFCFEYSQPLDEISNVCSGNAETEKTNQIEIIKVEATKSEQKSNTYLHKVTAHLSAFKEKFLKESIVIDCGSKTLTFIFNARVLGSDKGTPLLKNGIKRIGFSPNDQNH</sequence>
<evidence type="ECO:0000256" key="1">
    <source>
        <dbReference type="ARBA" id="ARBA00035018"/>
    </source>
</evidence>